<keyword evidence="2" id="KW-1185">Reference proteome</keyword>
<accession>A0ABX1SQR3</accession>
<dbReference type="RefSeq" id="WP_168993000.1">
    <property type="nucleotide sequence ID" value="NZ_JABBMF010000049.1"/>
</dbReference>
<name>A0ABX1SQR3_STACP</name>
<evidence type="ECO:0000313" key="1">
    <source>
        <dbReference type="EMBL" id="NMK54645.1"/>
    </source>
</evidence>
<dbReference type="EMBL" id="JABBMI010000064">
    <property type="protein sequence ID" value="NMK54645.1"/>
    <property type="molecule type" value="Genomic_DNA"/>
</dbReference>
<dbReference type="Pfam" id="PF24692">
    <property type="entry name" value="DUF7659"/>
    <property type="match status" value="1"/>
</dbReference>
<gene>
    <name evidence="1" type="ORF">HHM24_07915</name>
</gene>
<comment type="caution">
    <text evidence="1">The sequence shown here is derived from an EMBL/GenBank/DDBJ whole genome shotgun (WGS) entry which is preliminary data.</text>
</comment>
<dbReference type="InterPro" id="IPR056076">
    <property type="entry name" value="DUF7659"/>
</dbReference>
<evidence type="ECO:0008006" key="3">
    <source>
        <dbReference type="Google" id="ProtNLM"/>
    </source>
</evidence>
<evidence type="ECO:0000313" key="2">
    <source>
        <dbReference type="Proteomes" id="UP000538955"/>
    </source>
</evidence>
<proteinExistence type="predicted"/>
<reference evidence="1 2" key="1">
    <citation type="submission" date="2020-04" db="EMBL/GenBank/DDBJ databases">
        <title>The Epidemiology and Molecular Characteristics of Linezolid-Resistant Staphylococcus capitis in Huashan Hospital, Shanghai.</title>
        <authorList>
            <person name="Ding L."/>
            <person name="Li P."/>
            <person name="Yang Y."/>
            <person name="Lin D."/>
            <person name="Xu X."/>
        </authorList>
    </citation>
    <scope>NUCLEOTIDE SEQUENCE [LARGE SCALE GENOMIC DNA]</scope>
    <source>
        <strain evidence="1 2">17-84</strain>
    </source>
</reference>
<dbReference type="Proteomes" id="UP000538955">
    <property type="component" value="Unassembled WGS sequence"/>
</dbReference>
<organism evidence="1 2">
    <name type="scientific">Staphylococcus capitis</name>
    <dbReference type="NCBI Taxonomy" id="29388"/>
    <lineage>
        <taxon>Bacteria</taxon>
        <taxon>Bacillati</taxon>
        <taxon>Bacillota</taxon>
        <taxon>Bacilli</taxon>
        <taxon>Bacillales</taxon>
        <taxon>Staphylococcaceae</taxon>
        <taxon>Staphylococcus</taxon>
    </lineage>
</organism>
<protein>
    <recommendedName>
        <fullName evidence="3">Phage protein</fullName>
    </recommendedName>
</protein>
<sequence length="137" mass="16043">MESYRELKQRHQQEFNALPIFFAFDEQQYQEGLKKVNATSETPIVKLAGGCYVKQSDFSTIKRLLEQHKEEHSQNMMNSDTYTYNMLRVELVEREYASNRDLKQILNACIPSGAKDNIPNLNNTINRAVQDYLKTFE</sequence>